<keyword evidence="4 9" id="KW-0479">Metal-binding</keyword>
<accession>A0A2J6X9H8</accession>
<keyword evidence="7 9" id="KW-0460">Magnesium</keyword>
<dbReference type="HAMAP" id="MF_01471">
    <property type="entry name" value="Cas2"/>
    <property type="match status" value="1"/>
</dbReference>
<dbReference type="NCBIfam" id="TIGR01573">
    <property type="entry name" value="cas2"/>
    <property type="match status" value="1"/>
</dbReference>
<name>A0A2J6X9H8_9CHLR</name>
<feature type="binding site" evidence="9">
    <location>
        <position position="8"/>
    </location>
    <ligand>
        <name>Mg(2+)</name>
        <dbReference type="ChEBI" id="CHEBI:18420"/>
        <note>catalytic</note>
    </ligand>
</feature>
<evidence type="ECO:0000256" key="7">
    <source>
        <dbReference type="ARBA" id="ARBA00022842"/>
    </source>
</evidence>
<evidence type="ECO:0000256" key="3">
    <source>
        <dbReference type="ARBA" id="ARBA00022722"/>
    </source>
</evidence>
<dbReference type="GO" id="GO:0016787">
    <property type="term" value="F:hydrolase activity"/>
    <property type="evidence" value="ECO:0007669"/>
    <property type="project" value="UniProtKB-KW"/>
</dbReference>
<dbReference type="InterPro" id="IPR021127">
    <property type="entry name" value="CRISPR_associated_Cas2"/>
</dbReference>
<dbReference type="GO" id="GO:0004521">
    <property type="term" value="F:RNA endonuclease activity"/>
    <property type="evidence" value="ECO:0007669"/>
    <property type="project" value="InterPro"/>
</dbReference>
<evidence type="ECO:0000256" key="9">
    <source>
        <dbReference type="HAMAP-Rule" id="MF_01471"/>
    </source>
</evidence>
<dbReference type="GO" id="GO:0051607">
    <property type="term" value="P:defense response to virus"/>
    <property type="evidence" value="ECO:0007669"/>
    <property type="project" value="UniProtKB-UniRule"/>
</dbReference>
<evidence type="ECO:0000256" key="6">
    <source>
        <dbReference type="ARBA" id="ARBA00022801"/>
    </source>
</evidence>
<evidence type="ECO:0000256" key="2">
    <source>
        <dbReference type="ARBA" id="ARBA00009959"/>
    </source>
</evidence>
<dbReference type="InterPro" id="IPR019199">
    <property type="entry name" value="Virulence_VapD/CRISPR_Cas2"/>
</dbReference>
<comment type="function">
    <text evidence="9">CRISPR (clustered regularly interspaced short palindromic repeat), is an adaptive immune system that provides protection against mobile genetic elements (viruses, transposable elements and conjugative plasmids). CRISPR clusters contain sequences complementary to antecedent mobile elements and target invading nucleic acids. CRISPR clusters are transcribed and processed into CRISPR RNA (crRNA). Functions as a ssRNA-specific endoribonuclease. Involved in the integration of spacer DNA into the CRISPR cassette.</text>
</comment>
<dbReference type="Pfam" id="PF09827">
    <property type="entry name" value="CRISPR_Cas2"/>
    <property type="match status" value="1"/>
</dbReference>
<keyword evidence="5 9" id="KW-0255">Endonuclease</keyword>
<dbReference type="Proteomes" id="UP000243376">
    <property type="component" value="Unassembled WGS sequence"/>
</dbReference>
<evidence type="ECO:0000256" key="8">
    <source>
        <dbReference type="ARBA" id="ARBA00023118"/>
    </source>
</evidence>
<dbReference type="SUPFAM" id="SSF143430">
    <property type="entry name" value="TTP0101/SSO1404-like"/>
    <property type="match status" value="1"/>
</dbReference>
<organism evidence="10 11">
    <name type="scientific">Chloroflexus aggregans</name>
    <dbReference type="NCBI Taxonomy" id="152260"/>
    <lineage>
        <taxon>Bacteria</taxon>
        <taxon>Bacillati</taxon>
        <taxon>Chloroflexota</taxon>
        <taxon>Chloroflexia</taxon>
        <taxon>Chloroflexales</taxon>
        <taxon>Chloroflexineae</taxon>
        <taxon>Chloroflexaceae</taxon>
        <taxon>Chloroflexus</taxon>
    </lineage>
</organism>
<dbReference type="PANTHER" id="PTHR34405:SF3">
    <property type="entry name" value="CRISPR-ASSOCIATED ENDORIBONUCLEASE CAS2 3"/>
    <property type="match status" value="1"/>
</dbReference>
<evidence type="ECO:0000313" key="11">
    <source>
        <dbReference type="Proteomes" id="UP000243376"/>
    </source>
</evidence>
<evidence type="ECO:0000256" key="1">
    <source>
        <dbReference type="ARBA" id="ARBA00001946"/>
    </source>
</evidence>
<dbReference type="CDD" id="cd09725">
    <property type="entry name" value="Cas2_I_II_III"/>
    <property type="match status" value="1"/>
</dbReference>
<keyword evidence="8 9" id="KW-0051">Antiviral defense</keyword>
<gene>
    <name evidence="9 10" type="primary">cas2</name>
    <name evidence="10" type="ORF">C0184_04290</name>
</gene>
<evidence type="ECO:0000256" key="4">
    <source>
        <dbReference type="ARBA" id="ARBA00022723"/>
    </source>
</evidence>
<dbReference type="Gene3D" id="3.30.70.240">
    <property type="match status" value="1"/>
</dbReference>
<keyword evidence="3 9" id="KW-0540">Nuclease</keyword>
<evidence type="ECO:0000313" key="10">
    <source>
        <dbReference type="EMBL" id="PMP84087.1"/>
    </source>
</evidence>
<comment type="cofactor">
    <cofactor evidence="1 9">
        <name>Mg(2+)</name>
        <dbReference type="ChEBI" id="CHEBI:18420"/>
    </cofactor>
</comment>
<dbReference type="AlphaFoldDB" id="A0A2J6X9H8"/>
<proteinExistence type="inferred from homology"/>
<dbReference type="EC" id="3.1.-.-" evidence="9"/>
<dbReference type="GO" id="GO:0046872">
    <property type="term" value="F:metal ion binding"/>
    <property type="evidence" value="ECO:0007669"/>
    <property type="project" value="UniProtKB-UniRule"/>
</dbReference>
<keyword evidence="6 9" id="KW-0378">Hydrolase</keyword>
<dbReference type="GO" id="GO:0043571">
    <property type="term" value="P:maintenance of CRISPR repeat elements"/>
    <property type="evidence" value="ECO:0007669"/>
    <property type="project" value="UniProtKB-UniRule"/>
</dbReference>
<protein>
    <recommendedName>
        <fullName evidence="9">CRISPR-associated endoribonuclease Cas2</fullName>
        <ecNumber evidence="9">3.1.-.-</ecNumber>
    </recommendedName>
</protein>
<dbReference type="EMBL" id="PNIQ01000285">
    <property type="protein sequence ID" value="PMP84087.1"/>
    <property type="molecule type" value="Genomic_DNA"/>
</dbReference>
<comment type="similarity">
    <text evidence="2 9">Belongs to the CRISPR-associated endoribonuclease Cas2 protein family.</text>
</comment>
<reference evidence="10 11" key="1">
    <citation type="submission" date="2018-01" db="EMBL/GenBank/DDBJ databases">
        <title>Metagenomic assembled genomes from two thermal pools in the Uzon Caldera, Kamchatka, Russia.</title>
        <authorList>
            <person name="Wilkins L."/>
            <person name="Ettinger C."/>
        </authorList>
    </citation>
    <scope>NUCLEOTIDE SEQUENCE [LARGE SCALE GENOMIC DNA]</scope>
    <source>
        <strain evidence="10">ZAV-02</strain>
    </source>
</reference>
<comment type="subunit">
    <text evidence="9">Homodimer, forms a heterotetramer with a Cas1 homodimer.</text>
</comment>
<evidence type="ECO:0000256" key="5">
    <source>
        <dbReference type="ARBA" id="ARBA00022759"/>
    </source>
</evidence>
<sequence length="85" mass="10112">MQCLVIYDIPDDRARQRVADACLDYGLQRIQYSAFAGNLSRAHQRALFNEITRRLKDRTANVQLFVFDAKMWEERRVLEQNYDNT</sequence>
<dbReference type="PANTHER" id="PTHR34405">
    <property type="entry name" value="CRISPR-ASSOCIATED ENDORIBONUCLEASE CAS2"/>
    <property type="match status" value="1"/>
</dbReference>
<comment type="caution">
    <text evidence="10">The sequence shown here is derived from an EMBL/GenBank/DDBJ whole genome shotgun (WGS) entry which is preliminary data.</text>
</comment>